<dbReference type="PANTHER" id="PTHR43578:SF3">
    <property type="entry name" value="NADH-QUINONE OXIDOREDUCTASE SUBUNIT F"/>
    <property type="match status" value="1"/>
</dbReference>
<accession>A0ABP7HZH1</accession>
<comment type="caution">
    <text evidence="7">The sequence shown here is derived from an EMBL/GenBank/DDBJ whole genome shotgun (WGS) entry which is preliminary data.</text>
</comment>
<protein>
    <submittedName>
        <fullName evidence="7">NADH-quinone oxidoreductase subunit NuoF family protein</fullName>
    </submittedName>
</protein>
<evidence type="ECO:0000313" key="8">
    <source>
        <dbReference type="Proteomes" id="UP001501821"/>
    </source>
</evidence>
<evidence type="ECO:0000313" key="7">
    <source>
        <dbReference type="EMBL" id="GAA3802563.1"/>
    </source>
</evidence>
<dbReference type="Pfam" id="PF01512">
    <property type="entry name" value="Complex1_51K"/>
    <property type="match status" value="1"/>
</dbReference>
<dbReference type="Pfam" id="PF10589">
    <property type="entry name" value="NADH_4Fe-4S"/>
    <property type="match status" value="1"/>
</dbReference>
<dbReference type="SMART" id="SM00928">
    <property type="entry name" value="NADH_4Fe-4S"/>
    <property type="match status" value="1"/>
</dbReference>
<keyword evidence="5" id="KW-0411">Iron-sulfur</keyword>
<evidence type="ECO:0000256" key="4">
    <source>
        <dbReference type="ARBA" id="ARBA00023004"/>
    </source>
</evidence>
<feature type="domain" description="NADH-ubiquinone oxidoreductase 51kDa subunit iron-sulphur binding" evidence="6">
    <location>
        <begin position="304"/>
        <end position="349"/>
    </location>
</feature>
<sequence>MPGRVRIQRGPALLAGVDEGPTLAAHRSRYGPLPTVPLAELDRRVSAVGLRGRGGAAFPFATKLRAAAGRRPVVVVNLSEGEPASAKDTALALGRPHLVLDGAVATARALGSRDVHLVLPADRPDAAAQVRLAVAERKDRVRFRLHTADARFVAGQARAVIELMAGRPNLPVTAWAPEAVSGHRGRPTLLSNAETWAHVGHLVLAGEATYRAHGTAEEPGTALLTITRPGFDAEVLEVPYGVRLRDVLPPFATGHPALVGGFHGAWATWETLGATRVSVPAMAAVGLPLGAGVVHVPDPGSCPVAFTSAVVDYLAGQSAGRCGPCLNGLPALAVAVRAMAQGRDAAARIDELTRLVARRGACAHPDGTVRLVRSLFGALPEEVAAHRAGACLALPSGAASRRVVAR</sequence>
<evidence type="ECO:0000256" key="5">
    <source>
        <dbReference type="ARBA" id="ARBA00023014"/>
    </source>
</evidence>
<dbReference type="EMBL" id="BAABAH010000001">
    <property type="protein sequence ID" value="GAA3802563.1"/>
    <property type="molecule type" value="Genomic_DNA"/>
</dbReference>
<dbReference type="SUPFAM" id="SSF142019">
    <property type="entry name" value="Nqo1 FMN-binding domain-like"/>
    <property type="match status" value="1"/>
</dbReference>
<evidence type="ECO:0000259" key="6">
    <source>
        <dbReference type="SMART" id="SM00928"/>
    </source>
</evidence>
<organism evidence="7 8">
    <name type="scientific">Nocardioides panacisoli</name>
    <dbReference type="NCBI Taxonomy" id="627624"/>
    <lineage>
        <taxon>Bacteria</taxon>
        <taxon>Bacillati</taxon>
        <taxon>Actinomycetota</taxon>
        <taxon>Actinomycetes</taxon>
        <taxon>Propionibacteriales</taxon>
        <taxon>Nocardioidaceae</taxon>
        <taxon>Nocardioides</taxon>
    </lineage>
</organism>
<proteinExistence type="inferred from homology"/>
<dbReference type="Proteomes" id="UP001501821">
    <property type="component" value="Unassembled WGS sequence"/>
</dbReference>
<dbReference type="Gene3D" id="3.40.50.11540">
    <property type="entry name" value="NADH-ubiquinone oxidoreductase 51kDa subunit"/>
    <property type="match status" value="1"/>
</dbReference>
<evidence type="ECO:0000256" key="3">
    <source>
        <dbReference type="ARBA" id="ARBA00022723"/>
    </source>
</evidence>
<dbReference type="InterPro" id="IPR037225">
    <property type="entry name" value="Nuo51_FMN-bd_sf"/>
</dbReference>
<evidence type="ECO:0000256" key="1">
    <source>
        <dbReference type="ARBA" id="ARBA00007523"/>
    </source>
</evidence>
<dbReference type="Gene3D" id="1.20.1440.230">
    <property type="entry name" value="NADH-ubiquinone oxidoreductase 51kDa subunit, iron-sulphur binding domain"/>
    <property type="match status" value="1"/>
</dbReference>
<dbReference type="InterPro" id="IPR011538">
    <property type="entry name" value="Nuo51_FMN-bd"/>
</dbReference>
<evidence type="ECO:0000256" key="2">
    <source>
        <dbReference type="ARBA" id="ARBA00022485"/>
    </source>
</evidence>
<dbReference type="InterPro" id="IPR019575">
    <property type="entry name" value="Nuop51_4Fe4S-bd"/>
</dbReference>
<gene>
    <name evidence="7" type="ORF">GCM10022242_01990</name>
</gene>
<keyword evidence="3" id="KW-0479">Metal-binding</keyword>
<keyword evidence="4" id="KW-0408">Iron</keyword>
<dbReference type="SUPFAM" id="SSF140490">
    <property type="entry name" value="Nqo1C-terminal domain-like"/>
    <property type="match status" value="1"/>
</dbReference>
<name>A0ABP7HZH1_9ACTN</name>
<keyword evidence="2" id="KW-0004">4Fe-4S</keyword>
<comment type="similarity">
    <text evidence="1">Belongs to the complex I 51 kDa subunit family.</text>
</comment>
<dbReference type="PANTHER" id="PTHR43578">
    <property type="entry name" value="NADH-QUINONE OXIDOREDUCTASE SUBUNIT F"/>
    <property type="match status" value="1"/>
</dbReference>
<dbReference type="InterPro" id="IPR037207">
    <property type="entry name" value="Nuop51_4Fe4S-bd_sf"/>
</dbReference>
<reference evidence="8" key="1">
    <citation type="journal article" date="2019" name="Int. J. Syst. Evol. Microbiol.">
        <title>The Global Catalogue of Microorganisms (GCM) 10K type strain sequencing project: providing services to taxonomists for standard genome sequencing and annotation.</title>
        <authorList>
            <consortium name="The Broad Institute Genomics Platform"/>
            <consortium name="The Broad Institute Genome Sequencing Center for Infectious Disease"/>
            <person name="Wu L."/>
            <person name="Ma J."/>
        </authorList>
    </citation>
    <scope>NUCLEOTIDE SEQUENCE [LARGE SCALE GENOMIC DNA]</scope>
    <source>
        <strain evidence="8">JCM 16953</strain>
    </source>
</reference>
<keyword evidence="8" id="KW-1185">Reference proteome</keyword>